<name>A0A2K8SEK6_9MOLU</name>
<sequence>MFYRSDQFWNEKGADFVYSYLKLVNISSSKDEIYELIVEKEYLDKEVAKDFEPEVINYIKAWDTVREIILKIKEFEKKYQKRVDTLILDEFTILYESVHPERTYIDMFKGETKESKSFLSKLERIIVKMTKVETFDSLVEYLLAAAYDLTANDFLGKITFRYLIWLVETVMISRGYGVAIFEDQHEIKRLFYLHENIIQFVKENNSKNFSLCKEFRELVSIFKDKIEFFSNHEKKKYIFE</sequence>
<dbReference type="OrthoDB" id="389192at2"/>
<dbReference type="EMBL" id="CP025057">
    <property type="protein sequence ID" value="AUB31833.1"/>
    <property type="molecule type" value="Genomic_DNA"/>
</dbReference>
<dbReference type="AlphaFoldDB" id="A0A2K8SEK6"/>
<organism evidence="1 2">
    <name type="scientific">Spiroplasma floricola 23-6</name>
    <dbReference type="NCBI Taxonomy" id="1336749"/>
    <lineage>
        <taxon>Bacteria</taxon>
        <taxon>Bacillati</taxon>
        <taxon>Mycoplasmatota</taxon>
        <taxon>Mollicutes</taxon>
        <taxon>Entomoplasmatales</taxon>
        <taxon>Spiroplasmataceae</taxon>
        <taxon>Spiroplasma</taxon>
    </lineage>
</organism>
<dbReference type="KEGG" id="sfz:SFLOR_v1c07850"/>
<reference evidence="1 2" key="1">
    <citation type="submission" date="2017-12" db="EMBL/GenBank/DDBJ databases">
        <title>Complete genome sequence of Spiroplasma floricola 23-6 (ATCC 29989).</title>
        <authorList>
            <person name="Tsai Y.-M."/>
            <person name="Wu P.-S."/>
            <person name="Lo W.-S."/>
            <person name="Kuo C.-H."/>
        </authorList>
    </citation>
    <scope>NUCLEOTIDE SEQUENCE [LARGE SCALE GENOMIC DNA]</scope>
    <source>
        <strain evidence="1 2">23-6</strain>
    </source>
</reference>
<protein>
    <submittedName>
        <fullName evidence="1">Uncharacterized protein</fullName>
    </submittedName>
</protein>
<gene>
    <name evidence="1" type="ORF">SFLOR_v1c07850</name>
</gene>
<dbReference type="Proteomes" id="UP000231823">
    <property type="component" value="Chromosome"/>
</dbReference>
<keyword evidence="2" id="KW-1185">Reference proteome</keyword>
<dbReference type="RefSeq" id="WP_100916796.1">
    <property type="nucleotide sequence ID" value="NZ_CP025057.1"/>
</dbReference>
<accession>A0A2K8SEK6</accession>
<evidence type="ECO:0000313" key="2">
    <source>
        <dbReference type="Proteomes" id="UP000231823"/>
    </source>
</evidence>
<evidence type="ECO:0000313" key="1">
    <source>
        <dbReference type="EMBL" id="AUB31833.1"/>
    </source>
</evidence>
<proteinExistence type="predicted"/>